<dbReference type="EMBL" id="SJOL01006415">
    <property type="protein sequence ID" value="TGZ67465.1"/>
    <property type="molecule type" value="Genomic_DNA"/>
</dbReference>
<accession>A0A4S2LUG3</accession>
<feature type="domain" description="BTB" evidence="2">
    <location>
        <begin position="13"/>
        <end position="76"/>
    </location>
</feature>
<dbReference type="SUPFAM" id="SSF54695">
    <property type="entry name" value="POZ domain"/>
    <property type="match status" value="1"/>
</dbReference>
<evidence type="ECO:0000313" key="4">
    <source>
        <dbReference type="Proteomes" id="UP000308267"/>
    </source>
</evidence>
<proteinExistence type="predicted"/>
<evidence type="ECO:0000256" key="1">
    <source>
        <dbReference type="SAM" id="MobiDB-lite"/>
    </source>
</evidence>
<dbReference type="PANTHER" id="PTHR32370">
    <property type="entry name" value="OS12G0117600 PROTEIN"/>
    <property type="match status" value="1"/>
</dbReference>
<comment type="caution">
    <text evidence="3">The sequence shown here is derived from an EMBL/GenBank/DDBJ whole genome shotgun (WGS) entry which is preliminary data.</text>
</comment>
<dbReference type="Pfam" id="PF00651">
    <property type="entry name" value="BTB"/>
    <property type="match status" value="1"/>
</dbReference>
<gene>
    <name evidence="3" type="ORF">CRM22_004774</name>
</gene>
<dbReference type="Proteomes" id="UP000308267">
    <property type="component" value="Unassembled WGS sequence"/>
</dbReference>
<dbReference type="Gene3D" id="3.30.710.10">
    <property type="entry name" value="Potassium Channel Kv1.1, Chain A"/>
    <property type="match status" value="1"/>
</dbReference>
<feature type="compositionally biased region" description="Basic and acidic residues" evidence="1">
    <location>
        <begin position="377"/>
        <end position="393"/>
    </location>
</feature>
<dbReference type="InterPro" id="IPR011333">
    <property type="entry name" value="SKP1/BTB/POZ_sf"/>
</dbReference>
<name>A0A4S2LUG3_OPIFE</name>
<dbReference type="OrthoDB" id="624345at2759"/>
<dbReference type="AlphaFoldDB" id="A0A4S2LUG3"/>
<keyword evidence="4" id="KW-1185">Reference proteome</keyword>
<dbReference type="InterPro" id="IPR043454">
    <property type="entry name" value="NPH3/RPT2-like"/>
</dbReference>
<evidence type="ECO:0000313" key="3">
    <source>
        <dbReference type="EMBL" id="TGZ67465.1"/>
    </source>
</evidence>
<feature type="region of interest" description="Disordered" evidence="1">
    <location>
        <begin position="221"/>
        <end position="264"/>
    </location>
</feature>
<evidence type="ECO:0000259" key="2">
    <source>
        <dbReference type="PROSITE" id="PS50097"/>
    </source>
</evidence>
<feature type="region of interest" description="Disordered" evidence="1">
    <location>
        <begin position="370"/>
        <end position="402"/>
    </location>
</feature>
<sequence>MKMIDLRKAEHLSDLTVCVENENFKLHKLPLCAKSTYFKELYQTDSECQLENFPGGAKTFALVTDYFYDDAVNLDPFNLVNLHFGAKLLQMDGDDNLSEITKQYLRKACDDAKRKCNYISAIAVLCSAYGFDDPDAKQITEDTFKALEFASYEALEENDHYSSWRSSCSGDDLITDYLVYLPLEFAVRLIKGCGLGGTNKRKLYRYVFKYLGRILDHAVAAKESSSPEPETGGSEKNLEEQHHIQDAESSNNKPLMRCQPPSQVESEIQQRMETLYEKSPKLRETLEQPVEQFDALFDLIPEENPLPDIVNVAWIKEAVILIENSPAEPRCRQKVLRLAQKSLPSFSKQEICEFPLATICSIVTAGASSKSEGAAAEPREESSGATQNKDRTQSETGQSTPVSLPRCATRVLIEYLKQKAEENELTTEDFFKICGKLTIDDDDRSTHDGLMNVTLKVRQADRDLTDEEKTDLLNRINLSNCSPDTLSQALQDDFLPAKSIAEAALEMAKRDRGLIQRPDQIEPYYRQPAYKTSSDLIGLPMERYTFSAMAYKNAGKNKCSCGRHLWPSVCDPAPSADFPYYSSSTMIPAYTSSCASTAAPRYGNEHYCMKDNRSSTYPLAHYSYNTHSYHHFHHHSCCCCCHRSGRL</sequence>
<reference evidence="3 4" key="1">
    <citation type="journal article" date="2019" name="BMC Genomics">
        <title>New insights from Opisthorchis felineus genome: update on genomics of the epidemiologically important liver flukes.</title>
        <authorList>
            <person name="Ershov N.I."/>
            <person name="Mordvinov V.A."/>
            <person name="Prokhortchouk E.B."/>
            <person name="Pakharukova M.Y."/>
            <person name="Gunbin K.V."/>
            <person name="Ustyantsev K."/>
            <person name="Genaev M.A."/>
            <person name="Blinov A.G."/>
            <person name="Mazur A."/>
            <person name="Boulygina E."/>
            <person name="Tsygankova S."/>
            <person name="Khrameeva E."/>
            <person name="Chekanov N."/>
            <person name="Fan G."/>
            <person name="Xiao A."/>
            <person name="Zhang H."/>
            <person name="Xu X."/>
            <person name="Yang H."/>
            <person name="Solovyev V."/>
            <person name="Lee S.M."/>
            <person name="Liu X."/>
            <person name="Afonnikov D.A."/>
            <person name="Skryabin K.G."/>
        </authorList>
    </citation>
    <scope>NUCLEOTIDE SEQUENCE [LARGE SCALE GENOMIC DNA]</scope>
    <source>
        <strain evidence="3">AK-0245</strain>
        <tissue evidence="3">Whole organism</tissue>
    </source>
</reference>
<organism evidence="3 4">
    <name type="scientific">Opisthorchis felineus</name>
    <dbReference type="NCBI Taxonomy" id="147828"/>
    <lineage>
        <taxon>Eukaryota</taxon>
        <taxon>Metazoa</taxon>
        <taxon>Spiralia</taxon>
        <taxon>Lophotrochozoa</taxon>
        <taxon>Platyhelminthes</taxon>
        <taxon>Trematoda</taxon>
        <taxon>Digenea</taxon>
        <taxon>Opisthorchiida</taxon>
        <taxon>Opisthorchiata</taxon>
        <taxon>Opisthorchiidae</taxon>
        <taxon>Opisthorchis</taxon>
    </lineage>
</organism>
<protein>
    <recommendedName>
        <fullName evidence="2">BTB domain-containing protein</fullName>
    </recommendedName>
</protein>
<dbReference type="SMART" id="SM00225">
    <property type="entry name" value="BTB"/>
    <property type="match status" value="1"/>
</dbReference>
<dbReference type="InterPro" id="IPR000210">
    <property type="entry name" value="BTB/POZ_dom"/>
</dbReference>
<feature type="compositionally biased region" description="Basic and acidic residues" evidence="1">
    <location>
        <begin position="236"/>
        <end position="246"/>
    </location>
</feature>
<feature type="compositionally biased region" description="Low complexity" evidence="1">
    <location>
        <begin position="223"/>
        <end position="235"/>
    </location>
</feature>
<dbReference type="PROSITE" id="PS50097">
    <property type="entry name" value="BTB"/>
    <property type="match status" value="1"/>
</dbReference>